<evidence type="ECO:0000256" key="1">
    <source>
        <dbReference type="ARBA" id="ARBA00004141"/>
    </source>
</evidence>
<feature type="compositionally biased region" description="Gly residues" evidence="5">
    <location>
        <begin position="57"/>
        <end position="76"/>
    </location>
</feature>
<keyword evidence="3 6" id="KW-1133">Transmembrane helix</keyword>
<dbReference type="EMBL" id="JABELV010000287">
    <property type="protein sequence ID" value="KAG7527445.1"/>
    <property type="molecule type" value="Genomic_DNA"/>
</dbReference>
<proteinExistence type="predicted"/>
<feature type="compositionally biased region" description="Polar residues" evidence="5">
    <location>
        <begin position="114"/>
        <end position="143"/>
    </location>
</feature>
<evidence type="ECO:0000256" key="6">
    <source>
        <dbReference type="SAM" id="Phobius"/>
    </source>
</evidence>
<feature type="region of interest" description="Disordered" evidence="5">
    <location>
        <begin position="31"/>
        <end position="151"/>
    </location>
</feature>
<dbReference type="AlphaFoldDB" id="A0A8K0JGD0"/>
<evidence type="ECO:0000256" key="4">
    <source>
        <dbReference type="ARBA" id="ARBA00023136"/>
    </source>
</evidence>
<accession>A0A8K0JGD0</accession>
<dbReference type="GO" id="GO:0016020">
    <property type="term" value="C:membrane"/>
    <property type="evidence" value="ECO:0007669"/>
    <property type="project" value="UniProtKB-SubCell"/>
</dbReference>
<evidence type="ECO:0000256" key="3">
    <source>
        <dbReference type="ARBA" id="ARBA00022989"/>
    </source>
</evidence>
<evidence type="ECO:0000256" key="5">
    <source>
        <dbReference type="SAM" id="MobiDB-lite"/>
    </source>
</evidence>
<feature type="transmembrane region" description="Helical" evidence="6">
    <location>
        <begin position="167"/>
        <end position="186"/>
    </location>
</feature>
<dbReference type="Proteomes" id="UP000812966">
    <property type="component" value="Unassembled WGS sequence"/>
</dbReference>
<feature type="transmembrane region" description="Helical" evidence="6">
    <location>
        <begin position="198"/>
        <end position="219"/>
    </location>
</feature>
<dbReference type="PANTHER" id="PTHR36460">
    <property type="entry name" value="UPF0132 DOMAIN PROTEIN (AFU_ORTHOLOGUE AFUA_3G10255)"/>
    <property type="match status" value="1"/>
</dbReference>
<evidence type="ECO:0000313" key="8">
    <source>
        <dbReference type="Proteomes" id="UP000812966"/>
    </source>
</evidence>
<dbReference type="PANTHER" id="PTHR36460:SF1">
    <property type="entry name" value="UPF0132 DOMAIN PROTEIN (AFU_ORTHOLOGUE AFUA_3G10255)"/>
    <property type="match status" value="1"/>
</dbReference>
<reference evidence="7" key="1">
    <citation type="submission" date="2020-04" db="EMBL/GenBank/DDBJ databases">
        <title>Analysis of mating type loci in Filobasidium floriforme.</title>
        <authorList>
            <person name="Nowrousian M."/>
        </authorList>
    </citation>
    <scope>NUCLEOTIDE SEQUENCE</scope>
    <source>
        <strain evidence="7">CBS 6242</strain>
    </source>
</reference>
<evidence type="ECO:0000313" key="7">
    <source>
        <dbReference type="EMBL" id="KAG7527445.1"/>
    </source>
</evidence>
<keyword evidence="2 6" id="KW-0812">Transmembrane</keyword>
<feature type="compositionally biased region" description="Polar residues" evidence="5">
    <location>
        <begin position="86"/>
        <end position="104"/>
    </location>
</feature>
<name>A0A8K0JGD0_9TREE</name>
<sequence length="281" mass="30681">MNFSPCKPPFRLCHTRTCTLRVERRSADIIPRDDLSVDQPPPDAQREQSLLSPSSSSGGGKGKARVGGGSGSSGGGKQKRPWFSRDASSFQGSYQSGGDPSKSYTDAYAYDPSSLDNNHNNNQAGPSSYNYTDNNNQNLPSTSGNNGPGGNPNNVWEASIGFLRVDVLAGLGYLGGPITALLLLIFETTNDYVRFHAYQSGLLTTPIILLWLVMTLIGFWRWLRRLYLFASLAVVLYTAYRAFRDPTSSTQSAGMGLSTGYLPRFYLPIIGDLAERWVGEE</sequence>
<gene>
    <name evidence="7" type="ORF">FFLO_06925</name>
</gene>
<evidence type="ECO:0000256" key="2">
    <source>
        <dbReference type="ARBA" id="ARBA00022692"/>
    </source>
</evidence>
<protein>
    <submittedName>
        <fullName evidence="7">Uncharacterized protein</fullName>
    </submittedName>
</protein>
<comment type="caution">
    <text evidence="7">The sequence shown here is derived from an EMBL/GenBank/DDBJ whole genome shotgun (WGS) entry which is preliminary data.</text>
</comment>
<keyword evidence="8" id="KW-1185">Reference proteome</keyword>
<organism evidence="7 8">
    <name type="scientific">Filobasidium floriforme</name>
    <dbReference type="NCBI Taxonomy" id="5210"/>
    <lineage>
        <taxon>Eukaryota</taxon>
        <taxon>Fungi</taxon>
        <taxon>Dikarya</taxon>
        <taxon>Basidiomycota</taxon>
        <taxon>Agaricomycotina</taxon>
        <taxon>Tremellomycetes</taxon>
        <taxon>Filobasidiales</taxon>
        <taxon>Filobasidiaceae</taxon>
        <taxon>Filobasidium</taxon>
    </lineage>
</organism>
<keyword evidence="4 6" id="KW-0472">Membrane</keyword>
<comment type="subcellular location">
    <subcellularLocation>
        <location evidence="1">Membrane</location>
        <topology evidence="1">Multi-pass membrane protein</topology>
    </subcellularLocation>
</comment>